<gene>
    <name evidence="2" type="ORF">ISN44_As07g025770</name>
</gene>
<comment type="caution">
    <text evidence="2">The sequence shown here is derived from an EMBL/GenBank/DDBJ whole genome shotgun (WGS) entry which is preliminary data.</text>
</comment>
<organism evidence="2 3">
    <name type="scientific">Arabidopsis suecica</name>
    <name type="common">Swedish thale-cress</name>
    <name type="synonym">Cardaminopsis suecica</name>
    <dbReference type="NCBI Taxonomy" id="45249"/>
    <lineage>
        <taxon>Eukaryota</taxon>
        <taxon>Viridiplantae</taxon>
        <taxon>Streptophyta</taxon>
        <taxon>Embryophyta</taxon>
        <taxon>Tracheophyta</taxon>
        <taxon>Spermatophyta</taxon>
        <taxon>Magnoliopsida</taxon>
        <taxon>eudicotyledons</taxon>
        <taxon>Gunneridae</taxon>
        <taxon>Pentapetalae</taxon>
        <taxon>rosids</taxon>
        <taxon>malvids</taxon>
        <taxon>Brassicales</taxon>
        <taxon>Brassicaceae</taxon>
        <taxon>Camelineae</taxon>
        <taxon>Arabidopsis</taxon>
    </lineage>
</organism>
<keyword evidence="3" id="KW-1185">Reference proteome</keyword>
<dbReference type="Proteomes" id="UP000694251">
    <property type="component" value="Chromosome 7"/>
</dbReference>
<dbReference type="EMBL" id="JAEFBJ010000007">
    <property type="protein sequence ID" value="KAG7590408.1"/>
    <property type="molecule type" value="Genomic_DNA"/>
</dbReference>
<keyword evidence="1" id="KW-0732">Signal</keyword>
<proteinExistence type="predicted"/>
<feature type="signal peptide" evidence="1">
    <location>
        <begin position="1"/>
        <end position="24"/>
    </location>
</feature>
<evidence type="ECO:0000256" key="1">
    <source>
        <dbReference type="SAM" id="SignalP"/>
    </source>
</evidence>
<reference evidence="2 3" key="1">
    <citation type="submission" date="2020-12" db="EMBL/GenBank/DDBJ databases">
        <title>Concerted genomic and epigenomic changes stabilize Arabidopsis allopolyploids.</title>
        <authorList>
            <person name="Chen Z."/>
        </authorList>
    </citation>
    <scope>NUCLEOTIDE SEQUENCE [LARGE SCALE GENOMIC DNA]</scope>
    <source>
        <strain evidence="2">As9502</strain>
        <tissue evidence="2">Leaf</tissue>
    </source>
</reference>
<dbReference type="AlphaFoldDB" id="A0A8T2BRZ7"/>
<sequence length="64" mass="7041">MPSSSKLLMMILFLFLALFIISHAQSVPGVVLQVRRMAAFRQGLGTLFVSHLIAVVHESCNLVT</sequence>
<evidence type="ECO:0000313" key="3">
    <source>
        <dbReference type="Proteomes" id="UP000694251"/>
    </source>
</evidence>
<protein>
    <recommendedName>
        <fullName evidence="4">Transmembrane protein</fullName>
    </recommendedName>
</protein>
<feature type="chain" id="PRO_5035927430" description="Transmembrane protein" evidence="1">
    <location>
        <begin position="25"/>
        <end position="64"/>
    </location>
</feature>
<evidence type="ECO:0008006" key="4">
    <source>
        <dbReference type="Google" id="ProtNLM"/>
    </source>
</evidence>
<name>A0A8T2BRZ7_ARASU</name>
<accession>A0A8T2BRZ7</accession>
<evidence type="ECO:0000313" key="2">
    <source>
        <dbReference type="EMBL" id="KAG7590408.1"/>
    </source>
</evidence>